<gene>
    <name evidence="2" type="ORF">B0H17DRAFT_1136259</name>
</gene>
<comment type="caution">
    <text evidence="2">The sequence shown here is derived from an EMBL/GenBank/DDBJ whole genome shotgun (WGS) entry which is preliminary data.</text>
</comment>
<keyword evidence="3" id="KW-1185">Reference proteome</keyword>
<evidence type="ECO:0000313" key="3">
    <source>
        <dbReference type="Proteomes" id="UP001221757"/>
    </source>
</evidence>
<dbReference type="AlphaFoldDB" id="A0AAD7DBT1"/>
<organism evidence="2 3">
    <name type="scientific">Mycena rosella</name>
    <name type="common">Pink bonnet</name>
    <name type="synonym">Agaricus rosellus</name>
    <dbReference type="NCBI Taxonomy" id="1033263"/>
    <lineage>
        <taxon>Eukaryota</taxon>
        <taxon>Fungi</taxon>
        <taxon>Dikarya</taxon>
        <taxon>Basidiomycota</taxon>
        <taxon>Agaricomycotina</taxon>
        <taxon>Agaricomycetes</taxon>
        <taxon>Agaricomycetidae</taxon>
        <taxon>Agaricales</taxon>
        <taxon>Marasmiineae</taxon>
        <taxon>Mycenaceae</taxon>
        <taxon>Mycena</taxon>
    </lineage>
</organism>
<protein>
    <submittedName>
        <fullName evidence="2">Uncharacterized protein</fullName>
    </submittedName>
</protein>
<evidence type="ECO:0000313" key="2">
    <source>
        <dbReference type="EMBL" id="KAJ7687532.1"/>
    </source>
</evidence>
<accession>A0AAD7DBT1</accession>
<sequence length="204" mass="22938">MYWGRDATAPRSNESVELVAVAVREHTSNERWVVGMVVGGKEERWSNGVTECWLIQAAPNYDITRSAFGSTLQKCSHRRPAPICLRQYLTLAAHHQILRTSLTLNPSRKLIAVPKRKAHRRPTRPHRNANHSLQSPIPTPLGRVRFGSISHCTILRIKSDWSSRFRFNSARLSTLNTSPKLTGEVHEIFYGATHTSTVLPGSTP</sequence>
<evidence type="ECO:0000256" key="1">
    <source>
        <dbReference type="SAM" id="MobiDB-lite"/>
    </source>
</evidence>
<feature type="compositionally biased region" description="Basic residues" evidence="1">
    <location>
        <begin position="115"/>
        <end position="129"/>
    </location>
</feature>
<proteinExistence type="predicted"/>
<dbReference type="EMBL" id="JARKIE010000087">
    <property type="protein sequence ID" value="KAJ7687532.1"/>
    <property type="molecule type" value="Genomic_DNA"/>
</dbReference>
<name>A0AAD7DBT1_MYCRO</name>
<reference evidence="2" key="1">
    <citation type="submission" date="2023-03" db="EMBL/GenBank/DDBJ databases">
        <title>Massive genome expansion in bonnet fungi (Mycena s.s.) driven by repeated elements and novel gene families across ecological guilds.</title>
        <authorList>
            <consortium name="Lawrence Berkeley National Laboratory"/>
            <person name="Harder C.B."/>
            <person name="Miyauchi S."/>
            <person name="Viragh M."/>
            <person name="Kuo A."/>
            <person name="Thoen E."/>
            <person name="Andreopoulos B."/>
            <person name="Lu D."/>
            <person name="Skrede I."/>
            <person name="Drula E."/>
            <person name="Henrissat B."/>
            <person name="Morin E."/>
            <person name="Kohler A."/>
            <person name="Barry K."/>
            <person name="LaButti K."/>
            <person name="Morin E."/>
            <person name="Salamov A."/>
            <person name="Lipzen A."/>
            <person name="Mereny Z."/>
            <person name="Hegedus B."/>
            <person name="Baldrian P."/>
            <person name="Stursova M."/>
            <person name="Weitz H."/>
            <person name="Taylor A."/>
            <person name="Grigoriev I.V."/>
            <person name="Nagy L.G."/>
            <person name="Martin F."/>
            <person name="Kauserud H."/>
        </authorList>
    </citation>
    <scope>NUCLEOTIDE SEQUENCE</scope>
    <source>
        <strain evidence="2">CBHHK067</strain>
    </source>
</reference>
<feature type="region of interest" description="Disordered" evidence="1">
    <location>
        <begin position="115"/>
        <end position="137"/>
    </location>
</feature>
<dbReference type="Proteomes" id="UP001221757">
    <property type="component" value="Unassembled WGS sequence"/>
</dbReference>